<dbReference type="SUPFAM" id="SSF56601">
    <property type="entry name" value="beta-lactamase/transpeptidase-like"/>
    <property type="match status" value="1"/>
</dbReference>
<dbReference type="HAMAP" id="MF_00313">
    <property type="entry name" value="Glutaminase"/>
    <property type="match status" value="1"/>
</dbReference>
<dbReference type="EC" id="3.5.1.2" evidence="3 7"/>
<dbReference type="Proteomes" id="UP000291469">
    <property type="component" value="Chromosome"/>
</dbReference>
<reference evidence="8 9" key="1">
    <citation type="submission" date="2019-01" db="EMBL/GenBank/DDBJ databases">
        <title>Egibacter rhizosphaerae EGI 80759T.</title>
        <authorList>
            <person name="Chen D.-D."/>
            <person name="Tian Y."/>
            <person name="Jiao J.-Y."/>
            <person name="Zhang X.-T."/>
            <person name="Zhang Y.-G."/>
            <person name="Zhang Y."/>
            <person name="Xiao M."/>
            <person name="Shu W.-S."/>
            <person name="Li W.-J."/>
        </authorList>
    </citation>
    <scope>NUCLEOTIDE SEQUENCE [LARGE SCALE GENOMIC DNA]</scope>
    <source>
        <strain evidence="8 9">EGI 80759</strain>
    </source>
</reference>
<evidence type="ECO:0000256" key="3">
    <source>
        <dbReference type="ARBA" id="ARBA00012918"/>
    </source>
</evidence>
<dbReference type="NCBIfam" id="TIGR03814">
    <property type="entry name" value="Gln_ase"/>
    <property type="match status" value="1"/>
</dbReference>
<gene>
    <name evidence="7 8" type="primary">glsA</name>
    <name evidence="8" type="ORF">ER308_09155</name>
</gene>
<evidence type="ECO:0000256" key="5">
    <source>
        <dbReference type="ARBA" id="ARBA00049534"/>
    </source>
</evidence>
<organism evidence="8 9">
    <name type="scientific">Egibacter rhizosphaerae</name>
    <dbReference type="NCBI Taxonomy" id="1670831"/>
    <lineage>
        <taxon>Bacteria</taxon>
        <taxon>Bacillati</taxon>
        <taxon>Actinomycetota</taxon>
        <taxon>Nitriliruptoria</taxon>
        <taxon>Egibacterales</taxon>
        <taxon>Egibacteraceae</taxon>
        <taxon>Egibacter</taxon>
    </lineage>
</organism>
<dbReference type="RefSeq" id="WP_131154694.1">
    <property type="nucleotide sequence ID" value="NZ_CP036402.1"/>
</dbReference>
<dbReference type="GO" id="GO:0004359">
    <property type="term" value="F:glutaminase activity"/>
    <property type="evidence" value="ECO:0007669"/>
    <property type="project" value="UniProtKB-UniRule"/>
</dbReference>
<evidence type="ECO:0000256" key="4">
    <source>
        <dbReference type="ARBA" id="ARBA00022801"/>
    </source>
</evidence>
<dbReference type="PANTHER" id="PTHR12544:SF29">
    <property type="entry name" value="GLUTAMINASE"/>
    <property type="match status" value="1"/>
</dbReference>
<evidence type="ECO:0000256" key="1">
    <source>
        <dbReference type="ARBA" id="ARBA00011076"/>
    </source>
</evidence>
<keyword evidence="4 7" id="KW-0378">Hydrolase</keyword>
<proteinExistence type="inferred from homology"/>
<evidence type="ECO:0000313" key="8">
    <source>
        <dbReference type="EMBL" id="QBI19697.1"/>
    </source>
</evidence>
<dbReference type="KEGG" id="erz:ER308_09155"/>
<feature type="binding site" evidence="7">
    <location>
        <position position="179"/>
    </location>
    <ligand>
        <name>substrate</name>
    </ligand>
</feature>
<dbReference type="GO" id="GO:0006537">
    <property type="term" value="P:glutamate biosynthetic process"/>
    <property type="evidence" value="ECO:0007669"/>
    <property type="project" value="TreeGrafter"/>
</dbReference>
<evidence type="ECO:0000256" key="7">
    <source>
        <dbReference type="HAMAP-Rule" id="MF_00313"/>
    </source>
</evidence>
<dbReference type="OrthoDB" id="9788822at2"/>
<dbReference type="InterPro" id="IPR015868">
    <property type="entry name" value="Glutaminase"/>
</dbReference>
<keyword evidence="9" id="KW-1185">Reference proteome</keyword>
<protein>
    <recommendedName>
        <fullName evidence="6 7">Glutaminase</fullName>
        <ecNumber evidence="3 7">3.5.1.2</ecNumber>
    </recommendedName>
</protein>
<feature type="binding site" evidence="7">
    <location>
        <position position="273"/>
    </location>
    <ligand>
        <name>substrate</name>
    </ligand>
</feature>
<feature type="binding site" evidence="7">
    <location>
        <position position="127"/>
    </location>
    <ligand>
        <name>substrate</name>
    </ligand>
</feature>
<comment type="similarity">
    <text evidence="1 7">Belongs to the glutaminase family.</text>
</comment>
<name>A0A411YF20_9ACTN</name>
<dbReference type="InterPro" id="IPR012338">
    <property type="entry name" value="Beta-lactam/transpept-like"/>
</dbReference>
<dbReference type="FunFam" id="3.40.710.10:FF:000005">
    <property type="entry name" value="Glutaminase"/>
    <property type="match status" value="1"/>
</dbReference>
<feature type="binding site" evidence="7">
    <location>
        <position position="203"/>
    </location>
    <ligand>
        <name>substrate</name>
    </ligand>
</feature>
<dbReference type="EMBL" id="CP036402">
    <property type="protein sequence ID" value="QBI19697.1"/>
    <property type="molecule type" value="Genomic_DNA"/>
</dbReference>
<feature type="binding site" evidence="7">
    <location>
        <position position="172"/>
    </location>
    <ligand>
        <name>substrate</name>
    </ligand>
</feature>
<dbReference type="GO" id="GO:0006543">
    <property type="term" value="P:L-glutamine catabolic process"/>
    <property type="evidence" value="ECO:0007669"/>
    <property type="project" value="TreeGrafter"/>
</dbReference>
<comment type="catalytic activity">
    <reaction evidence="5 7">
        <text>L-glutamine + H2O = L-glutamate + NH4(+)</text>
        <dbReference type="Rhea" id="RHEA:15889"/>
        <dbReference type="ChEBI" id="CHEBI:15377"/>
        <dbReference type="ChEBI" id="CHEBI:28938"/>
        <dbReference type="ChEBI" id="CHEBI:29985"/>
        <dbReference type="ChEBI" id="CHEBI:58359"/>
        <dbReference type="EC" id="3.5.1.2"/>
    </reaction>
</comment>
<dbReference type="Gene3D" id="3.40.710.10">
    <property type="entry name" value="DD-peptidase/beta-lactamase superfamily"/>
    <property type="match status" value="1"/>
</dbReference>
<dbReference type="PANTHER" id="PTHR12544">
    <property type="entry name" value="GLUTAMINASE"/>
    <property type="match status" value="1"/>
</dbReference>
<dbReference type="AlphaFoldDB" id="A0A411YF20"/>
<dbReference type="Pfam" id="PF04960">
    <property type="entry name" value="Glutaminase"/>
    <property type="match status" value="1"/>
</dbReference>
<accession>A0A411YF20</accession>
<evidence type="ECO:0000313" key="9">
    <source>
        <dbReference type="Proteomes" id="UP000291469"/>
    </source>
</evidence>
<sequence>MPSPDARRRVQARLDELHERCRAEPPGAVQRYYASGRGYYPPNEAGVESEHFAIAGVTIDGDVHEVGDAEHVFPLQSLSKVFSYALALADRGREHVLARVGVEPSGDAFNSLRFDERHKRPFNPMVNAGALVTSELVAGDDADERLARILAVLRACAGNEALAVDPETFAGELATADHNRGTAYLMRSLGMLHGDAEEVLRLYLQQCSVGVTARDLAVLAATLADGGVNPLTGDQVLPRRLVRDVLSVMYSCGMYDFAGSWSFDVGLPAKSGVSGGIFAVIPGKFGIGVFSPGLDAYGNSVRGIDVCSELSDRLGLHVFATEQEDAVLARAAAAS</sequence>
<evidence type="ECO:0000256" key="2">
    <source>
        <dbReference type="ARBA" id="ARBA00011881"/>
    </source>
</evidence>
<evidence type="ECO:0000256" key="6">
    <source>
        <dbReference type="ARBA" id="ARBA00070405"/>
    </source>
</evidence>
<keyword evidence="7" id="KW-0007">Acetylation</keyword>
<feature type="binding site" evidence="7">
    <location>
        <position position="255"/>
    </location>
    <ligand>
        <name>substrate</name>
    </ligand>
</feature>
<comment type="subunit">
    <text evidence="2 7">Homotetramer.</text>
</comment>
<feature type="binding site" evidence="7">
    <location>
        <position position="77"/>
    </location>
    <ligand>
        <name>substrate</name>
    </ligand>
</feature>